<dbReference type="OrthoDB" id="2111648at2"/>
<organism evidence="1 2">
    <name type="scientific">Kribbella soli</name>
    <dbReference type="NCBI Taxonomy" id="1124743"/>
    <lineage>
        <taxon>Bacteria</taxon>
        <taxon>Bacillati</taxon>
        <taxon>Actinomycetota</taxon>
        <taxon>Actinomycetes</taxon>
        <taxon>Propionibacteriales</taxon>
        <taxon>Kribbellaceae</taxon>
        <taxon>Kribbella</taxon>
    </lineage>
</organism>
<evidence type="ECO:0000313" key="2">
    <source>
        <dbReference type="Proteomes" id="UP000292346"/>
    </source>
</evidence>
<protein>
    <submittedName>
        <fullName evidence="1">Uncharacterized protein</fullName>
    </submittedName>
</protein>
<name>A0A4R0GZR6_9ACTN</name>
<gene>
    <name evidence="1" type="ORF">E0H45_31950</name>
</gene>
<keyword evidence="2" id="KW-1185">Reference proteome</keyword>
<accession>A0A4R0GZR6</accession>
<dbReference type="EMBL" id="SJJZ01000004">
    <property type="protein sequence ID" value="TCC03735.1"/>
    <property type="molecule type" value="Genomic_DNA"/>
</dbReference>
<comment type="caution">
    <text evidence="1">The sequence shown here is derived from an EMBL/GenBank/DDBJ whole genome shotgun (WGS) entry which is preliminary data.</text>
</comment>
<dbReference type="Pfam" id="PF19927">
    <property type="entry name" value="DUF6390"/>
    <property type="match status" value="2"/>
</dbReference>
<dbReference type="RefSeq" id="WP_131344359.1">
    <property type="nucleotide sequence ID" value="NZ_SJJZ01000004.1"/>
</dbReference>
<reference evidence="1 2" key="1">
    <citation type="submission" date="2019-02" db="EMBL/GenBank/DDBJ databases">
        <title>Kribbella capetownensis sp. nov. and Kribbella speibonae sp. nov., isolated from soil.</title>
        <authorList>
            <person name="Curtis S.M."/>
            <person name="Norton I."/>
            <person name="Everest G.J."/>
            <person name="Meyers P.R."/>
        </authorList>
    </citation>
    <scope>NUCLEOTIDE SEQUENCE [LARGE SCALE GENOMIC DNA]</scope>
    <source>
        <strain evidence="1 2">KCTC 29219</strain>
    </source>
</reference>
<evidence type="ECO:0000313" key="1">
    <source>
        <dbReference type="EMBL" id="TCC03735.1"/>
    </source>
</evidence>
<dbReference type="AlphaFoldDB" id="A0A4R0GZR6"/>
<proteinExistence type="predicted"/>
<sequence>MNGSALFLRYAYAPNLLGYCGPADTGALLEFGAPGRAGTGFRALAKQFEGAWPQLRTIAAATGTADPLDGEVVEAYWIGNRLLDRAGDAEGGLPHHSFQVFCLYPWANLLLDERRTEHALQVLDQCRIRWGRVITVSADQVVAESRPLVWDGTRLTLGVPCRETVNRGFDGVSLIGPLHPGDWVSMHWNWVCDRLTTAQLVALRHYSAYHLGLVNQRLGGRAGTSGPRIQ</sequence>
<dbReference type="InterPro" id="IPR045660">
    <property type="entry name" value="DUF6390"/>
</dbReference>
<dbReference type="Proteomes" id="UP000292346">
    <property type="component" value="Unassembled WGS sequence"/>
</dbReference>